<evidence type="ECO:0000256" key="1">
    <source>
        <dbReference type="ARBA" id="ARBA00004138"/>
    </source>
</evidence>
<dbReference type="Gene3D" id="3.80.10.10">
    <property type="entry name" value="Ribonuclease Inhibitor"/>
    <property type="match status" value="1"/>
</dbReference>
<dbReference type="AlphaFoldDB" id="A0A1D2VFK9"/>
<dbReference type="InterPro" id="IPR032675">
    <property type="entry name" value="LRR_dom_sf"/>
</dbReference>
<dbReference type="PROSITE" id="PS51450">
    <property type="entry name" value="LRR"/>
    <property type="match status" value="2"/>
</dbReference>
<dbReference type="PRINTS" id="PR00019">
    <property type="entry name" value="LEURICHRPT"/>
</dbReference>
<keyword evidence="4" id="KW-0969">Cilium</keyword>
<evidence type="ECO:0000313" key="7">
    <source>
        <dbReference type="Proteomes" id="UP000095038"/>
    </source>
</evidence>
<dbReference type="Proteomes" id="UP000095038">
    <property type="component" value="Unassembled WGS sequence"/>
</dbReference>
<dbReference type="OrthoDB" id="266138at2759"/>
<organism evidence="6 7">
    <name type="scientific">Ascoidea rubescens DSM 1968</name>
    <dbReference type="NCBI Taxonomy" id="1344418"/>
    <lineage>
        <taxon>Eukaryota</taxon>
        <taxon>Fungi</taxon>
        <taxon>Dikarya</taxon>
        <taxon>Ascomycota</taxon>
        <taxon>Saccharomycotina</taxon>
        <taxon>Saccharomycetes</taxon>
        <taxon>Ascoideaceae</taxon>
        <taxon>Ascoidea</taxon>
    </lineage>
</organism>
<dbReference type="EMBL" id="KV454482">
    <property type="protein sequence ID" value="ODV60415.1"/>
    <property type="molecule type" value="Genomic_DNA"/>
</dbReference>
<dbReference type="SUPFAM" id="SSF52058">
    <property type="entry name" value="L domain-like"/>
    <property type="match status" value="1"/>
</dbReference>
<dbReference type="RefSeq" id="XP_020046722.1">
    <property type="nucleotide sequence ID" value="XM_020193454.1"/>
</dbReference>
<gene>
    <name evidence="6" type="ORF">ASCRUDRAFT_76406</name>
</gene>
<dbReference type="InParanoid" id="A0A1D2VFK9"/>
<protein>
    <recommendedName>
        <fullName evidence="8">L domain-like protein</fullName>
    </recommendedName>
</protein>
<dbReference type="PANTHER" id="PTHR45973:SF9">
    <property type="entry name" value="LEUCINE-RICH REPEAT-CONTAINING PROTEIN 46"/>
    <property type="match status" value="1"/>
</dbReference>
<dbReference type="GeneID" id="30967090"/>
<name>A0A1D2VFK9_9ASCO</name>
<comment type="subcellular location">
    <subcellularLocation>
        <location evidence="1">Cell projection</location>
        <location evidence="1">Cilium</location>
    </subcellularLocation>
</comment>
<evidence type="ECO:0008006" key="8">
    <source>
        <dbReference type="Google" id="ProtNLM"/>
    </source>
</evidence>
<proteinExistence type="predicted"/>
<evidence type="ECO:0000256" key="2">
    <source>
        <dbReference type="ARBA" id="ARBA00022614"/>
    </source>
</evidence>
<sequence>MENETNLKNLSEVNLSNNNISKMDNLRCLSNLNSLDLSNNSIEILVPLIQLNSCSHINLNSNNITRIEVESIVHKFYSMFKRIGRKQSTFPVQNNAEMILNLSSNPLKQLNGISKWSDLAHLILPDNISRINKRNLAQLPKMKEIECSKMILFNIKKLKKKYPDIKIKFFEEHPLKTCRNHFI</sequence>
<keyword evidence="3" id="KW-0677">Repeat</keyword>
<keyword evidence="5" id="KW-0966">Cell projection</keyword>
<reference evidence="7" key="1">
    <citation type="submission" date="2016-05" db="EMBL/GenBank/DDBJ databases">
        <title>Comparative genomics of biotechnologically important yeasts.</title>
        <authorList>
            <consortium name="DOE Joint Genome Institute"/>
            <person name="Riley R."/>
            <person name="Haridas S."/>
            <person name="Wolfe K.H."/>
            <person name="Lopes M.R."/>
            <person name="Hittinger C.T."/>
            <person name="Goker M."/>
            <person name="Salamov A."/>
            <person name="Wisecaver J."/>
            <person name="Long T.M."/>
            <person name="Aerts A.L."/>
            <person name="Barry K."/>
            <person name="Choi C."/>
            <person name="Clum A."/>
            <person name="Coughlan A.Y."/>
            <person name="Deshpande S."/>
            <person name="Douglass A.P."/>
            <person name="Hanson S.J."/>
            <person name="Klenk H.-P."/>
            <person name="Labutti K."/>
            <person name="Lapidus A."/>
            <person name="Lindquist E."/>
            <person name="Lipzen A."/>
            <person name="Meier-Kolthoff J.P."/>
            <person name="Ohm R.A."/>
            <person name="Otillar R.P."/>
            <person name="Pangilinan J."/>
            <person name="Peng Y."/>
            <person name="Rokas A."/>
            <person name="Rosa C.A."/>
            <person name="Scheuner C."/>
            <person name="Sibirny A.A."/>
            <person name="Slot J.C."/>
            <person name="Stielow J.B."/>
            <person name="Sun H."/>
            <person name="Kurtzman C.P."/>
            <person name="Blackwell M."/>
            <person name="Grigoriev I.V."/>
            <person name="Jeffries T.W."/>
        </authorList>
    </citation>
    <scope>NUCLEOTIDE SEQUENCE [LARGE SCALE GENOMIC DNA]</scope>
    <source>
        <strain evidence="7">DSM 1968</strain>
    </source>
</reference>
<evidence type="ECO:0000256" key="4">
    <source>
        <dbReference type="ARBA" id="ARBA00023069"/>
    </source>
</evidence>
<keyword evidence="7" id="KW-1185">Reference proteome</keyword>
<evidence type="ECO:0000256" key="3">
    <source>
        <dbReference type="ARBA" id="ARBA00022737"/>
    </source>
</evidence>
<evidence type="ECO:0000256" key="5">
    <source>
        <dbReference type="ARBA" id="ARBA00023273"/>
    </source>
</evidence>
<dbReference type="InterPro" id="IPR001611">
    <property type="entry name" value="Leu-rich_rpt"/>
</dbReference>
<evidence type="ECO:0000313" key="6">
    <source>
        <dbReference type="EMBL" id="ODV60415.1"/>
    </source>
</evidence>
<dbReference type="InterPro" id="IPR050576">
    <property type="entry name" value="Cilia_flagella_integrity"/>
</dbReference>
<keyword evidence="2" id="KW-0433">Leucine-rich repeat</keyword>
<dbReference type="PANTHER" id="PTHR45973">
    <property type="entry name" value="PROTEIN PHOSPHATASE 1 REGULATORY SUBUNIT SDS22-RELATED"/>
    <property type="match status" value="1"/>
</dbReference>
<accession>A0A1D2VFK9</accession>